<evidence type="ECO:0000256" key="1">
    <source>
        <dbReference type="ARBA" id="ARBA00022723"/>
    </source>
</evidence>
<dbReference type="PROSITE" id="PS00463">
    <property type="entry name" value="ZN2_CY6_FUNGAL_1"/>
    <property type="match status" value="1"/>
</dbReference>
<dbReference type="SUPFAM" id="SSF57701">
    <property type="entry name" value="Zn2/Cys6 DNA-binding domain"/>
    <property type="match status" value="1"/>
</dbReference>
<evidence type="ECO:0000256" key="6">
    <source>
        <dbReference type="ARBA" id="ARBA00023242"/>
    </source>
</evidence>
<sequence>MAGLGRHATKTRTACLTCKKRRVKCGLERPSCARCLKAGRTCDGYQLSVVEGFPVRTTKDTAPLHLSNTSSLLSAFRATQPEWQAYGYYHHRISSVLAGAFESDLWQRMIVQVAETEPTVRQGIFALGNLFRHSQCFSDDIADCMCTHCRQALRYYGKSIRSFSNYLQRSSTQCAADVALLTCLIYICIESYRMNDVNAIALISKGCGMITEASPESADSQSKALSPRLVNLFDRLWLLANMFGSRKPRPTARPSQVLIPSQFPPIDTVETARNRLHDIVASIQSLRLRVFQSQYYAKSDVERYAAIEGLLGEQEALVLTLIDWQHDFQDLVQRPGLEMLQQSQVWYILTVQYLIAKISASASMDPAARESEDQSEDFINLVAVAELGLTKYPPTAEAKRYSFESPFLPALYLTTRKCRNPIIRRKALELMSLTGVKEGLWYRSELMCIGARVIELEEGLAILGSDEQPEPSDRQTLRFYDVLVELNYRKAGKTLVDITYLIYDTNLDERWRYMKETLTIGE</sequence>
<dbReference type="PANTHER" id="PTHR36206">
    <property type="entry name" value="ASPERCRYPTIN BIOSYNTHESIS CLUSTER-SPECIFIC TRANSCRIPTION REGULATOR ATNN-RELATED"/>
    <property type="match status" value="1"/>
</dbReference>
<protein>
    <recommendedName>
        <fullName evidence="7">Zn(2)-C6 fungal-type domain-containing protein</fullName>
    </recommendedName>
</protein>
<dbReference type="CDD" id="cd00067">
    <property type="entry name" value="GAL4"/>
    <property type="match status" value="1"/>
</dbReference>
<dbReference type="Pfam" id="PF00172">
    <property type="entry name" value="Zn_clus"/>
    <property type="match status" value="1"/>
</dbReference>
<evidence type="ECO:0000313" key="8">
    <source>
        <dbReference type="EMBL" id="KAJ9608995.1"/>
    </source>
</evidence>
<keyword evidence="5" id="KW-0804">Transcription</keyword>
<dbReference type="PANTHER" id="PTHR36206:SF13">
    <property type="entry name" value="TRANSCRIPTIONAL REGULATORY PROTEIN MOC3"/>
    <property type="match status" value="1"/>
</dbReference>
<dbReference type="AlphaFoldDB" id="A0AA38X8Z3"/>
<dbReference type="PROSITE" id="PS50048">
    <property type="entry name" value="ZN2_CY6_FUNGAL_2"/>
    <property type="match status" value="1"/>
</dbReference>
<dbReference type="InterPro" id="IPR052360">
    <property type="entry name" value="Transcr_Regulatory_Proteins"/>
</dbReference>
<keyword evidence="9" id="KW-1185">Reference proteome</keyword>
<evidence type="ECO:0000256" key="3">
    <source>
        <dbReference type="ARBA" id="ARBA00023015"/>
    </source>
</evidence>
<feature type="domain" description="Zn(2)-C6 fungal-type" evidence="7">
    <location>
        <begin position="14"/>
        <end position="42"/>
    </location>
</feature>
<reference evidence="8" key="1">
    <citation type="submission" date="2022-10" db="EMBL/GenBank/DDBJ databases">
        <title>Culturing micro-colonial fungi from biological soil crusts in the Mojave desert and describing Neophaeococcomyces mojavensis, and introducing the new genera and species Taxawa tesnikishii.</title>
        <authorList>
            <person name="Kurbessoian T."/>
            <person name="Stajich J.E."/>
        </authorList>
    </citation>
    <scope>NUCLEOTIDE SEQUENCE</scope>
    <source>
        <strain evidence="8">TK_41</strain>
    </source>
</reference>
<name>A0AA38X8Z3_9EURO</name>
<dbReference type="Proteomes" id="UP001172673">
    <property type="component" value="Unassembled WGS sequence"/>
</dbReference>
<keyword evidence="6" id="KW-0539">Nucleus</keyword>
<accession>A0AA38X8Z3</accession>
<keyword evidence="3" id="KW-0805">Transcription regulation</keyword>
<keyword evidence="1" id="KW-0479">Metal-binding</keyword>
<keyword evidence="4" id="KW-0238">DNA-binding</keyword>
<dbReference type="EMBL" id="JAPDRK010000009">
    <property type="protein sequence ID" value="KAJ9608995.1"/>
    <property type="molecule type" value="Genomic_DNA"/>
</dbReference>
<evidence type="ECO:0000259" key="7">
    <source>
        <dbReference type="PROSITE" id="PS50048"/>
    </source>
</evidence>
<proteinExistence type="predicted"/>
<dbReference type="InterPro" id="IPR001138">
    <property type="entry name" value="Zn2Cys6_DnaBD"/>
</dbReference>
<dbReference type="GO" id="GO:0003677">
    <property type="term" value="F:DNA binding"/>
    <property type="evidence" value="ECO:0007669"/>
    <property type="project" value="UniProtKB-KW"/>
</dbReference>
<dbReference type="SMART" id="SM00066">
    <property type="entry name" value="GAL4"/>
    <property type="match status" value="1"/>
</dbReference>
<evidence type="ECO:0000256" key="5">
    <source>
        <dbReference type="ARBA" id="ARBA00023163"/>
    </source>
</evidence>
<gene>
    <name evidence="8" type="ORF">H2200_006766</name>
</gene>
<dbReference type="Pfam" id="PF11951">
    <property type="entry name" value="Fungal_trans_2"/>
    <property type="match status" value="1"/>
</dbReference>
<evidence type="ECO:0000313" key="9">
    <source>
        <dbReference type="Proteomes" id="UP001172673"/>
    </source>
</evidence>
<dbReference type="InterPro" id="IPR036864">
    <property type="entry name" value="Zn2-C6_fun-type_DNA-bd_sf"/>
</dbReference>
<dbReference type="Gene3D" id="4.10.240.10">
    <property type="entry name" value="Zn(2)-C6 fungal-type DNA-binding domain"/>
    <property type="match status" value="1"/>
</dbReference>
<organism evidence="8 9">
    <name type="scientific">Cladophialophora chaetospira</name>
    <dbReference type="NCBI Taxonomy" id="386627"/>
    <lineage>
        <taxon>Eukaryota</taxon>
        <taxon>Fungi</taxon>
        <taxon>Dikarya</taxon>
        <taxon>Ascomycota</taxon>
        <taxon>Pezizomycotina</taxon>
        <taxon>Eurotiomycetes</taxon>
        <taxon>Chaetothyriomycetidae</taxon>
        <taxon>Chaetothyriales</taxon>
        <taxon>Herpotrichiellaceae</taxon>
        <taxon>Cladophialophora</taxon>
    </lineage>
</organism>
<dbReference type="GO" id="GO:0000981">
    <property type="term" value="F:DNA-binding transcription factor activity, RNA polymerase II-specific"/>
    <property type="evidence" value="ECO:0007669"/>
    <property type="project" value="InterPro"/>
</dbReference>
<keyword evidence="2" id="KW-0862">Zinc</keyword>
<evidence type="ECO:0000256" key="2">
    <source>
        <dbReference type="ARBA" id="ARBA00022833"/>
    </source>
</evidence>
<comment type="caution">
    <text evidence="8">The sequence shown here is derived from an EMBL/GenBank/DDBJ whole genome shotgun (WGS) entry which is preliminary data.</text>
</comment>
<dbReference type="InterPro" id="IPR021858">
    <property type="entry name" value="Fun_TF"/>
</dbReference>
<evidence type="ECO:0000256" key="4">
    <source>
        <dbReference type="ARBA" id="ARBA00023125"/>
    </source>
</evidence>
<dbReference type="GO" id="GO:0008270">
    <property type="term" value="F:zinc ion binding"/>
    <property type="evidence" value="ECO:0007669"/>
    <property type="project" value="InterPro"/>
</dbReference>